<sequence length="393" mass="42350">MNLDDLARVHDDDLNSEPAGQVSGPGAQTLLSSIMSQPPAQGARAHGRRWRGPAPWVAAAASLAATVLVVTMVTTPEVQRANPAAASPSPGTQPSARRMLLAAASAASAAKQPMQGAYWLTTTVSGTDAISPDRGYVIRLRHVQEKWLARGPGAQSWRIRQYLGAKPLTSEDRAAWREAGSPTQWKYPVDMTPYVGVAAFPSSEIVRAAVEEKAASRLRGKWKGSGGSLTKELVSWEELRRVPSGERELRAYLEQRITARAKGGSEKDPGWRKSALESACMEIVFGLPVSPTVRAAAYRILATMPEMKSLGRVKDPLGRMGEAFGYHRPPGPGNENPYEIAYIIDPATGLPLAHSVTTTVELAHGRTAKVTDFTAYQQLGWTDAEPSLPAKRD</sequence>
<dbReference type="EMBL" id="PVNG01000048">
    <property type="protein sequence ID" value="PRX45328.1"/>
    <property type="molecule type" value="Genomic_DNA"/>
</dbReference>
<reference evidence="1 2" key="1">
    <citation type="submission" date="2018-03" db="EMBL/GenBank/DDBJ databases">
        <title>Genomic Encyclopedia of Type Strains, Phase III (KMG-III): the genomes of soil and plant-associated and newly described type strains.</title>
        <authorList>
            <person name="Whitman W."/>
        </authorList>
    </citation>
    <scope>NUCLEOTIDE SEQUENCE [LARGE SCALE GENOMIC DNA]</scope>
    <source>
        <strain evidence="1 2">CGMCC 4.7104</strain>
    </source>
</reference>
<evidence type="ECO:0000313" key="2">
    <source>
        <dbReference type="Proteomes" id="UP000238312"/>
    </source>
</evidence>
<dbReference type="InterPro" id="IPR047789">
    <property type="entry name" value="CU044_5270-like"/>
</dbReference>
<accession>A0A2T0LPQ1</accession>
<dbReference type="Proteomes" id="UP000238312">
    <property type="component" value="Unassembled WGS sequence"/>
</dbReference>
<dbReference type="OrthoDB" id="3467914at2"/>
<organism evidence="1 2">
    <name type="scientific">Nonomuraea fuscirosea</name>
    <dbReference type="NCBI Taxonomy" id="1291556"/>
    <lineage>
        <taxon>Bacteria</taxon>
        <taxon>Bacillati</taxon>
        <taxon>Actinomycetota</taxon>
        <taxon>Actinomycetes</taxon>
        <taxon>Streptosporangiales</taxon>
        <taxon>Streptosporangiaceae</taxon>
        <taxon>Nonomuraea</taxon>
    </lineage>
</organism>
<dbReference type="NCBIfam" id="NF038083">
    <property type="entry name" value="CU044_5270_fam"/>
    <property type="match status" value="1"/>
</dbReference>
<proteinExistence type="predicted"/>
<protein>
    <recommendedName>
        <fullName evidence="3">CU044_5270 family protein</fullName>
    </recommendedName>
</protein>
<comment type="caution">
    <text evidence="1">The sequence shown here is derived from an EMBL/GenBank/DDBJ whole genome shotgun (WGS) entry which is preliminary data.</text>
</comment>
<dbReference type="RefSeq" id="WP_106253190.1">
    <property type="nucleotide sequence ID" value="NZ_PVNG01000048.1"/>
</dbReference>
<evidence type="ECO:0000313" key="1">
    <source>
        <dbReference type="EMBL" id="PRX45328.1"/>
    </source>
</evidence>
<gene>
    <name evidence="1" type="ORF">B0I32_14814</name>
</gene>
<evidence type="ECO:0008006" key="3">
    <source>
        <dbReference type="Google" id="ProtNLM"/>
    </source>
</evidence>
<keyword evidence="2" id="KW-1185">Reference proteome</keyword>
<name>A0A2T0LPQ1_9ACTN</name>
<dbReference type="AlphaFoldDB" id="A0A2T0LPQ1"/>